<dbReference type="PANTHER" id="PTHR22943:SF248">
    <property type="entry name" value="SEVEN TM RECEPTOR"/>
    <property type="match status" value="1"/>
</dbReference>
<organism evidence="2 3">
    <name type="scientific">Bursaphelenchus xylophilus</name>
    <name type="common">Pinewood nematode worm</name>
    <name type="synonym">Aphelenchoides xylophilus</name>
    <dbReference type="NCBI Taxonomy" id="6326"/>
    <lineage>
        <taxon>Eukaryota</taxon>
        <taxon>Metazoa</taxon>
        <taxon>Ecdysozoa</taxon>
        <taxon>Nematoda</taxon>
        <taxon>Chromadorea</taxon>
        <taxon>Rhabditida</taxon>
        <taxon>Tylenchina</taxon>
        <taxon>Tylenchomorpha</taxon>
        <taxon>Aphelenchoidea</taxon>
        <taxon>Aphelenchoididae</taxon>
        <taxon>Bursaphelenchus</taxon>
    </lineage>
</organism>
<reference evidence="2" key="1">
    <citation type="submission" date="2020-09" db="EMBL/GenBank/DDBJ databases">
        <authorList>
            <person name="Kikuchi T."/>
        </authorList>
    </citation>
    <scope>NUCLEOTIDE SEQUENCE</scope>
    <source>
        <strain evidence="2">Ka4C1</strain>
    </source>
</reference>
<dbReference type="PANTHER" id="PTHR22943">
    <property type="entry name" value="7-TRANSMEMBRANE DOMAIN RECEPTOR C.ELEGANS"/>
    <property type="match status" value="1"/>
</dbReference>
<keyword evidence="1" id="KW-0812">Transmembrane</keyword>
<evidence type="ECO:0000256" key="1">
    <source>
        <dbReference type="SAM" id="Phobius"/>
    </source>
</evidence>
<feature type="transmembrane region" description="Helical" evidence="1">
    <location>
        <begin position="128"/>
        <end position="151"/>
    </location>
</feature>
<feature type="transmembrane region" description="Helical" evidence="1">
    <location>
        <begin position="191"/>
        <end position="213"/>
    </location>
</feature>
<dbReference type="AlphaFoldDB" id="A0A7I8X7S3"/>
<gene>
    <name evidence="2" type="ORF">BXYJ_LOCUS12886</name>
</gene>
<dbReference type="EMBL" id="CAJFDI010000005">
    <property type="protein sequence ID" value="CAD5232795.1"/>
    <property type="molecule type" value="Genomic_DNA"/>
</dbReference>
<name>A0A7I8X7S3_BURXY</name>
<keyword evidence="3" id="KW-1185">Reference proteome</keyword>
<dbReference type="Proteomes" id="UP000659654">
    <property type="component" value="Unassembled WGS sequence"/>
</dbReference>
<accession>A0A7I8X7S3</accession>
<feature type="transmembrane region" description="Helical" evidence="1">
    <location>
        <begin position="438"/>
        <end position="462"/>
    </location>
</feature>
<dbReference type="OrthoDB" id="5842448at2759"/>
<keyword evidence="1" id="KW-1133">Transmembrane helix</keyword>
<keyword evidence="1" id="KW-0472">Membrane</keyword>
<dbReference type="InterPro" id="IPR019428">
    <property type="entry name" value="7TM_GPCR_serpentine_rcpt_Str"/>
</dbReference>
<feature type="transmembrane region" description="Helical" evidence="1">
    <location>
        <begin position="324"/>
        <end position="341"/>
    </location>
</feature>
<dbReference type="Gene3D" id="1.20.1070.10">
    <property type="entry name" value="Rhodopsin 7-helix transmembrane proteins"/>
    <property type="match status" value="1"/>
</dbReference>
<comment type="caution">
    <text evidence="2">The sequence shown here is derived from an EMBL/GenBank/DDBJ whole genome shotgun (WGS) entry which is preliminary data.</text>
</comment>
<proteinExistence type="predicted"/>
<evidence type="ECO:0000313" key="3">
    <source>
        <dbReference type="Proteomes" id="UP000659654"/>
    </source>
</evidence>
<dbReference type="SUPFAM" id="SSF81321">
    <property type="entry name" value="Family A G protein-coupled receptor-like"/>
    <property type="match status" value="1"/>
</dbReference>
<feature type="transmembrane region" description="Helical" evidence="1">
    <location>
        <begin position="403"/>
        <end position="426"/>
    </location>
</feature>
<evidence type="ECO:0000313" key="2">
    <source>
        <dbReference type="EMBL" id="CAD5232795.1"/>
    </source>
</evidence>
<dbReference type="Proteomes" id="UP000582659">
    <property type="component" value="Unassembled WGS sequence"/>
</dbReference>
<dbReference type="Pfam" id="PF10326">
    <property type="entry name" value="7TM_GPCR_Str"/>
    <property type="match status" value="2"/>
</dbReference>
<feature type="transmembrane region" description="Helical" evidence="1">
    <location>
        <begin position="14"/>
        <end position="31"/>
    </location>
</feature>
<protein>
    <submittedName>
        <fullName evidence="2">(pine wood nematode) hypothetical protein</fullName>
    </submittedName>
</protein>
<sequence>MNAFFTTLWAFDNLGVFLGLILNSLLFMAIVKTTDQRIRHFSYLALSMSVSDIFYSLVEGATQHQLLIRNGMFLVMPHGVESFLGPWSYSVFMWLHSAVVMQSLLILPALCHYRYKLKTFKAGTDMFIVIRNVAISASLSVVLGLCLACGVEQAKRRGYTYYRRFVNPEWFDSDGSTLFKYACDMRDLGTVVYFAGGFFLAIIGVIMAGYYSLKAWKTVNSQDASERTKELQRQFTRTLVAQTINAAVFAIFPATVASTTMQGGIDVHAAGAVVMSQWGKSCWQISGKFGIFNGKFSIRESDHCASNLAIMNTFFFCLWISDNLGSGLGLILNFLLLLAIVKTTTEKTRPYSYLFLTSALFDIFFSIVEFITQHQLLIKNGMFLVMPHGVEAFLGPWSYPTFMAPHSLVVLHGILILPALCHYRYLLVTSGSTINPMLIVRNVAISALTGLLLGMSLGYGVYQASFRGYDYYFQFVTHEWIAEDGTSPFRYACDMVSAEYVKA</sequence>
<feature type="transmembrane region" description="Helical" evidence="1">
    <location>
        <begin position="43"/>
        <end position="67"/>
    </location>
</feature>
<dbReference type="EMBL" id="CAJFCV020000005">
    <property type="protein sequence ID" value="CAG9125800.1"/>
    <property type="molecule type" value="Genomic_DNA"/>
</dbReference>
<feature type="transmembrane region" description="Helical" evidence="1">
    <location>
        <begin position="87"/>
        <end position="107"/>
    </location>
</feature>
<feature type="transmembrane region" description="Helical" evidence="1">
    <location>
        <begin position="353"/>
        <end position="372"/>
    </location>
</feature>